<reference evidence="2" key="2">
    <citation type="submission" date="2018-02" db="UniProtKB">
        <authorList>
            <consortium name="EnsemblPlants"/>
        </authorList>
    </citation>
    <scope>IDENTIFICATION</scope>
    <source>
        <strain evidence="2">Williams 82</strain>
    </source>
</reference>
<proteinExistence type="predicted"/>
<gene>
    <name evidence="1" type="ORF">GLYMA_20G068600</name>
</gene>
<dbReference type="InParanoid" id="K7N1Z1"/>
<dbReference type="EnsemblPlants" id="KRG90114">
    <property type="protein sequence ID" value="KRG90114"/>
    <property type="gene ID" value="GLYMA_20G068600"/>
</dbReference>
<reference evidence="1 2" key="1">
    <citation type="journal article" date="2010" name="Nature">
        <title>Genome sequence of the palaeopolyploid soybean.</title>
        <authorList>
            <person name="Schmutz J."/>
            <person name="Cannon S.B."/>
            <person name="Schlueter J."/>
            <person name="Ma J."/>
            <person name="Mitros T."/>
            <person name="Nelson W."/>
            <person name="Hyten D.L."/>
            <person name="Song Q."/>
            <person name="Thelen J.J."/>
            <person name="Cheng J."/>
            <person name="Xu D."/>
            <person name="Hellsten U."/>
            <person name="May G.D."/>
            <person name="Yu Y."/>
            <person name="Sakurai T."/>
            <person name="Umezawa T."/>
            <person name="Bhattacharyya M.K."/>
            <person name="Sandhu D."/>
            <person name="Valliyodan B."/>
            <person name="Lindquist E."/>
            <person name="Peto M."/>
            <person name="Grant D."/>
            <person name="Shu S."/>
            <person name="Goodstein D."/>
            <person name="Barry K."/>
            <person name="Futrell-Griggs M."/>
            <person name="Abernathy B."/>
            <person name="Du J."/>
            <person name="Tian Z."/>
            <person name="Zhu L."/>
            <person name="Gill N."/>
            <person name="Joshi T."/>
            <person name="Libault M."/>
            <person name="Sethuraman A."/>
            <person name="Zhang X.-C."/>
            <person name="Shinozaki K."/>
            <person name="Nguyen H.T."/>
            <person name="Wing R.A."/>
            <person name="Cregan P."/>
            <person name="Specht J."/>
            <person name="Grimwood J."/>
            <person name="Rokhsar D."/>
            <person name="Stacey G."/>
            <person name="Shoemaker R.C."/>
            <person name="Jackson S.A."/>
        </authorList>
    </citation>
    <scope>NUCLEOTIDE SEQUENCE [LARGE SCALE GENOMIC DNA]</scope>
    <source>
        <strain evidence="2">cv. Williams 82</strain>
        <tissue evidence="1">Callus</tissue>
    </source>
</reference>
<sequence length="102" mass="11367">MLQTKELDSGDHVTLNCGSFLCLIMCPFHSKEVVMIVGVEGVLVPVACLLYFCSPECGGYDYVVHISTLQSIDLSKWELHALDCPFLAAKCRILDWKISAMR</sequence>
<dbReference type="PaxDb" id="3847-GLYMA20G16621.1"/>
<dbReference type="AlphaFoldDB" id="K7N1Z1"/>
<evidence type="ECO:0000313" key="2">
    <source>
        <dbReference type="EnsemblPlants" id="KRG90114"/>
    </source>
</evidence>
<evidence type="ECO:0000313" key="3">
    <source>
        <dbReference type="Proteomes" id="UP000008827"/>
    </source>
</evidence>
<name>K7N1Z1_SOYBN</name>
<accession>K7N1Z1</accession>
<dbReference type="Gramene" id="KRG90114">
    <property type="protein sequence ID" value="KRG90114"/>
    <property type="gene ID" value="GLYMA_20G068600"/>
</dbReference>
<dbReference type="EMBL" id="CM000853">
    <property type="protein sequence ID" value="KRG90114.1"/>
    <property type="molecule type" value="Genomic_DNA"/>
</dbReference>
<protein>
    <submittedName>
        <fullName evidence="1 2">Uncharacterized protein</fullName>
    </submittedName>
</protein>
<dbReference type="Proteomes" id="UP000008827">
    <property type="component" value="Chromosome 20"/>
</dbReference>
<organism evidence="1">
    <name type="scientific">Glycine max</name>
    <name type="common">Soybean</name>
    <name type="synonym">Glycine hispida</name>
    <dbReference type="NCBI Taxonomy" id="3847"/>
    <lineage>
        <taxon>Eukaryota</taxon>
        <taxon>Viridiplantae</taxon>
        <taxon>Streptophyta</taxon>
        <taxon>Embryophyta</taxon>
        <taxon>Tracheophyta</taxon>
        <taxon>Spermatophyta</taxon>
        <taxon>Magnoliopsida</taxon>
        <taxon>eudicotyledons</taxon>
        <taxon>Gunneridae</taxon>
        <taxon>Pentapetalae</taxon>
        <taxon>rosids</taxon>
        <taxon>fabids</taxon>
        <taxon>Fabales</taxon>
        <taxon>Fabaceae</taxon>
        <taxon>Papilionoideae</taxon>
        <taxon>50 kb inversion clade</taxon>
        <taxon>NPAAA clade</taxon>
        <taxon>indigoferoid/millettioid clade</taxon>
        <taxon>Phaseoleae</taxon>
        <taxon>Glycine</taxon>
        <taxon>Glycine subgen. Soja</taxon>
    </lineage>
</organism>
<evidence type="ECO:0000313" key="1">
    <source>
        <dbReference type="EMBL" id="KRG90114.1"/>
    </source>
</evidence>
<reference evidence="1" key="3">
    <citation type="submission" date="2018-07" db="EMBL/GenBank/DDBJ databases">
        <title>WGS assembly of Glycine max.</title>
        <authorList>
            <person name="Schmutz J."/>
            <person name="Cannon S."/>
            <person name="Schlueter J."/>
            <person name="Ma J."/>
            <person name="Mitros T."/>
            <person name="Nelson W."/>
            <person name="Hyten D."/>
            <person name="Song Q."/>
            <person name="Thelen J."/>
            <person name="Cheng J."/>
            <person name="Xu D."/>
            <person name="Hellsten U."/>
            <person name="May G."/>
            <person name="Yu Y."/>
            <person name="Sakurai T."/>
            <person name="Umezawa T."/>
            <person name="Bhattacharyya M."/>
            <person name="Sandhu D."/>
            <person name="Valliyodan B."/>
            <person name="Lindquist E."/>
            <person name="Peto M."/>
            <person name="Grant D."/>
            <person name="Shu S."/>
            <person name="Goodstein D."/>
            <person name="Barry K."/>
            <person name="Futrell-Griggs M."/>
            <person name="Abernathy B."/>
            <person name="Du J."/>
            <person name="Tian Z."/>
            <person name="Zhu L."/>
            <person name="Gill N."/>
            <person name="Joshi T."/>
            <person name="Libault M."/>
            <person name="Sethuraman A."/>
            <person name="Zhang X."/>
            <person name="Shinozaki K."/>
            <person name="Nguyen H."/>
            <person name="Wing R."/>
            <person name="Cregan P."/>
            <person name="Specht J."/>
            <person name="Grimwood J."/>
            <person name="Rokhsar D."/>
            <person name="Stacey G."/>
            <person name="Shoemaker R."/>
            <person name="Jackson S."/>
        </authorList>
    </citation>
    <scope>NUCLEOTIDE SEQUENCE</scope>
    <source>
        <tissue evidence="1">Callus</tissue>
    </source>
</reference>
<dbReference type="HOGENOM" id="CLU_2282539_0_0_1"/>
<keyword evidence="3" id="KW-1185">Reference proteome</keyword>